<evidence type="ECO:0000313" key="2">
    <source>
        <dbReference type="EMBL" id="MBA0088604.1"/>
    </source>
</evidence>
<comment type="caution">
    <text evidence="2">The sequence shown here is derived from an EMBL/GenBank/DDBJ whole genome shotgun (WGS) entry which is preliminary data.</text>
</comment>
<accession>A0A7V8SZW9</accession>
<gene>
    <name evidence="2" type="ORF">HRJ53_26755</name>
</gene>
<dbReference type="SUPFAM" id="SSF141371">
    <property type="entry name" value="PilZ domain-like"/>
    <property type="match status" value="1"/>
</dbReference>
<sequence>MPENERRHGHRFIMRVPLRLHARKEAALREEAVSSMNISTHGVCFATDQKVAEGLVLQLRLRMPKEIVGDEVDEWSFTGRVAHVESLSRKNGKSGVGMQFLYYEVPRPTMK</sequence>
<dbReference type="InterPro" id="IPR009875">
    <property type="entry name" value="PilZ_domain"/>
</dbReference>
<dbReference type="AlphaFoldDB" id="A0A7V8SZW9"/>
<evidence type="ECO:0000259" key="1">
    <source>
        <dbReference type="Pfam" id="PF07238"/>
    </source>
</evidence>
<organism evidence="2 3">
    <name type="scientific">Candidatus Acidiferrum panamense</name>
    <dbReference type="NCBI Taxonomy" id="2741543"/>
    <lineage>
        <taxon>Bacteria</taxon>
        <taxon>Pseudomonadati</taxon>
        <taxon>Acidobacteriota</taxon>
        <taxon>Terriglobia</taxon>
        <taxon>Candidatus Acidiferrales</taxon>
        <taxon>Candidatus Acidiferrum</taxon>
    </lineage>
</organism>
<reference evidence="2" key="1">
    <citation type="submission" date="2020-06" db="EMBL/GenBank/DDBJ databases">
        <title>Legume-microbial interactions unlock mineral nutrients during tropical forest succession.</title>
        <authorList>
            <person name="Epihov D.Z."/>
        </authorList>
    </citation>
    <scope>NUCLEOTIDE SEQUENCE [LARGE SCALE GENOMIC DNA]</scope>
    <source>
        <strain evidence="2">Pan2503</strain>
    </source>
</reference>
<dbReference type="Gene3D" id="2.40.10.220">
    <property type="entry name" value="predicted glycosyltransferase like domains"/>
    <property type="match status" value="1"/>
</dbReference>
<dbReference type="Pfam" id="PF07238">
    <property type="entry name" value="PilZ"/>
    <property type="match status" value="1"/>
</dbReference>
<dbReference type="Proteomes" id="UP000567293">
    <property type="component" value="Unassembled WGS sequence"/>
</dbReference>
<name>A0A7V8SZW9_9BACT</name>
<evidence type="ECO:0000313" key="3">
    <source>
        <dbReference type="Proteomes" id="UP000567293"/>
    </source>
</evidence>
<dbReference type="EMBL" id="JACDQQ010002588">
    <property type="protein sequence ID" value="MBA0088604.1"/>
    <property type="molecule type" value="Genomic_DNA"/>
</dbReference>
<dbReference type="GO" id="GO:0035438">
    <property type="term" value="F:cyclic-di-GMP binding"/>
    <property type="evidence" value="ECO:0007669"/>
    <property type="project" value="InterPro"/>
</dbReference>
<feature type="domain" description="PilZ" evidence="1">
    <location>
        <begin position="5"/>
        <end position="102"/>
    </location>
</feature>
<keyword evidence="3" id="KW-1185">Reference proteome</keyword>
<protein>
    <submittedName>
        <fullName evidence="2">PilZ domain-containing protein</fullName>
    </submittedName>
</protein>
<proteinExistence type="predicted"/>